<accession>A0A9J5XLU6</accession>
<keyword evidence="2" id="KW-1185">Reference proteome</keyword>
<gene>
    <name evidence="1" type="ORF">H5410_048889</name>
</gene>
<evidence type="ECO:0000313" key="2">
    <source>
        <dbReference type="Proteomes" id="UP000824120"/>
    </source>
</evidence>
<dbReference type="EMBL" id="JACXVP010000009">
    <property type="protein sequence ID" value="KAG5588455.1"/>
    <property type="molecule type" value="Genomic_DNA"/>
</dbReference>
<name>A0A9J5XLU6_SOLCO</name>
<sequence>MPTPSKSPSCFKNIMYPLIFIKLTGLKQHPQSIDEIVKSLLHVLLIDPFFFYIPNFKVLTC</sequence>
<dbReference type="AlphaFoldDB" id="A0A9J5XLU6"/>
<evidence type="ECO:0000313" key="1">
    <source>
        <dbReference type="EMBL" id="KAG5588455.1"/>
    </source>
</evidence>
<reference evidence="1 2" key="1">
    <citation type="submission" date="2020-09" db="EMBL/GenBank/DDBJ databases">
        <title>De no assembly of potato wild relative species, Solanum commersonii.</title>
        <authorList>
            <person name="Cho K."/>
        </authorList>
    </citation>
    <scope>NUCLEOTIDE SEQUENCE [LARGE SCALE GENOMIC DNA]</scope>
    <source>
        <strain evidence="1">LZ3.2</strain>
        <tissue evidence="1">Leaf</tissue>
    </source>
</reference>
<proteinExistence type="predicted"/>
<dbReference type="Proteomes" id="UP000824120">
    <property type="component" value="Chromosome 9"/>
</dbReference>
<comment type="caution">
    <text evidence="1">The sequence shown here is derived from an EMBL/GenBank/DDBJ whole genome shotgun (WGS) entry which is preliminary data.</text>
</comment>
<protein>
    <submittedName>
        <fullName evidence="1">Uncharacterized protein</fullName>
    </submittedName>
</protein>
<organism evidence="1 2">
    <name type="scientific">Solanum commersonii</name>
    <name type="common">Commerson's wild potato</name>
    <name type="synonym">Commerson's nightshade</name>
    <dbReference type="NCBI Taxonomy" id="4109"/>
    <lineage>
        <taxon>Eukaryota</taxon>
        <taxon>Viridiplantae</taxon>
        <taxon>Streptophyta</taxon>
        <taxon>Embryophyta</taxon>
        <taxon>Tracheophyta</taxon>
        <taxon>Spermatophyta</taxon>
        <taxon>Magnoliopsida</taxon>
        <taxon>eudicotyledons</taxon>
        <taxon>Gunneridae</taxon>
        <taxon>Pentapetalae</taxon>
        <taxon>asterids</taxon>
        <taxon>lamiids</taxon>
        <taxon>Solanales</taxon>
        <taxon>Solanaceae</taxon>
        <taxon>Solanoideae</taxon>
        <taxon>Solaneae</taxon>
        <taxon>Solanum</taxon>
    </lineage>
</organism>